<comment type="similarity">
    <text evidence="1">Belongs to the LysR transcriptional regulatory family.</text>
</comment>
<comment type="caution">
    <text evidence="6">The sequence shown here is derived from an EMBL/GenBank/DDBJ whole genome shotgun (WGS) entry which is preliminary data.</text>
</comment>
<sequence>MAMSDTLRDVRLFVAAYEERSFTAAAERENATQSGVSQHIRKIEDRFGVKLFARGGGSVQPTPAGESYYRHCIELLRLNEAANRSVGRFGVGLDGEMVVGLMPTMTRSVLAPALARFVALHPNVVVRITEAYSATLTQQVRAGELAFAIVPASTGTVGVKTTRFAYTPEVLVSGAASGRAHMQPVRLADLGPMKVVVPSGQNARRANIETYLASNAVAVERRLELDAMMGTLDFVASTDWVAILPGLMMAQEVERSAARPAGWDMPRRFTINPIADPPLGMDLVLIEPARRPLEPVAAAFLDVLAQETARIGEVWGERAGLYEEAGLS</sequence>
<evidence type="ECO:0000256" key="1">
    <source>
        <dbReference type="ARBA" id="ARBA00009437"/>
    </source>
</evidence>
<dbReference type="PRINTS" id="PR00039">
    <property type="entry name" value="HTHLYSR"/>
</dbReference>
<protein>
    <submittedName>
        <fullName evidence="6">LysR family transcriptional regulator</fullName>
    </submittedName>
</protein>
<evidence type="ECO:0000256" key="4">
    <source>
        <dbReference type="ARBA" id="ARBA00023163"/>
    </source>
</evidence>
<feature type="domain" description="HTH lysR-type" evidence="5">
    <location>
        <begin position="5"/>
        <end position="62"/>
    </location>
</feature>
<dbReference type="SUPFAM" id="SSF46785">
    <property type="entry name" value="Winged helix' DNA-binding domain"/>
    <property type="match status" value="1"/>
</dbReference>
<dbReference type="InterPro" id="IPR036388">
    <property type="entry name" value="WH-like_DNA-bd_sf"/>
</dbReference>
<dbReference type="Gene3D" id="3.40.190.290">
    <property type="match status" value="1"/>
</dbReference>
<evidence type="ECO:0000313" key="6">
    <source>
        <dbReference type="EMBL" id="MFD2141137.1"/>
    </source>
</evidence>
<dbReference type="Proteomes" id="UP001597299">
    <property type="component" value="Unassembled WGS sequence"/>
</dbReference>
<dbReference type="SUPFAM" id="SSF53850">
    <property type="entry name" value="Periplasmic binding protein-like II"/>
    <property type="match status" value="1"/>
</dbReference>
<dbReference type="PROSITE" id="PS50931">
    <property type="entry name" value="HTH_LYSR"/>
    <property type="match status" value="1"/>
</dbReference>
<evidence type="ECO:0000256" key="3">
    <source>
        <dbReference type="ARBA" id="ARBA00023125"/>
    </source>
</evidence>
<dbReference type="Pfam" id="PF03466">
    <property type="entry name" value="LysR_substrate"/>
    <property type="match status" value="1"/>
</dbReference>
<dbReference type="InterPro" id="IPR005119">
    <property type="entry name" value="LysR_subst-bd"/>
</dbReference>
<keyword evidence="4" id="KW-0804">Transcription</keyword>
<evidence type="ECO:0000256" key="2">
    <source>
        <dbReference type="ARBA" id="ARBA00023015"/>
    </source>
</evidence>
<keyword evidence="3" id="KW-0238">DNA-binding</keyword>
<accession>A0ABW4YY51</accession>
<dbReference type="Pfam" id="PF00126">
    <property type="entry name" value="HTH_1"/>
    <property type="match status" value="1"/>
</dbReference>
<dbReference type="Gene3D" id="1.10.10.10">
    <property type="entry name" value="Winged helix-like DNA-binding domain superfamily/Winged helix DNA-binding domain"/>
    <property type="match status" value="1"/>
</dbReference>
<keyword evidence="2" id="KW-0805">Transcription regulation</keyword>
<dbReference type="PANTHER" id="PTHR30126:SF98">
    <property type="entry name" value="HTH-TYPE TRANSCRIPTIONAL ACTIVATOR BAUR"/>
    <property type="match status" value="1"/>
</dbReference>
<proteinExistence type="inferred from homology"/>
<dbReference type="InterPro" id="IPR000847">
    <property type="entry name" value="LysR_HTH_N"/>
</dbReference>
<organism evidence="6 7">
    <name type="scientific">Ancylobacter oerskovii</name>
    <dbReference type="NCBI Taxonomy" id="459519"/>
    <lineage>
        <taxon>Bacteria</taxon>
        <taxon>Pseudomonadati</taxon>
        <taxon>Pseudomonadota</taxon>
        <taxon>Alphaproteobacteria</taxon>
        <taxon>Hyphomicrobiales</taxon>
        <taxon>Xanthobacteraceae</taxon>
        <taxon>Ancylobacter</taxon>
    </lineage>
</organism>
<dbReference type="RefSeq" id="WP_213350337.1">
    <property type="nucleotide sequence ID" value="NZ_JBHUHD010000001.1"/>
</dbReference>
<evidence type="ECO:0000313" key="7">
    <source>
        <dbReference type="Proteomes" id="UP001597299"/>
    </source>
</evidence>
<name>A0ABW4YY51_9HYPH</name>
<evidence type="ECO:0000259" key="5">
    <source>
        <dbReference type="PROSITE" id="PS50931"/>
    </source>
</evidence>
<reference evidence="7" key="1">
    <citation type="journal article" date="2019" name="Int. J. Syst. Evol. Microbiol.">
        <title>The Global Catalogue of Microorganisms (GCM) 10K type strain sequencing project: providing services to taxonomists for standard genome sequencing and annotation.</title>
        <authorList>
            <consortium name="The Broad Institute Genomics Platform"/>
            <consortium name="The Broad Institute Genome Sequencing Center for Infectious Disease"/>
            <person name="Wu L."/>
            <person name="Ma J."/>
        </authorList>
    </citation>
    <scope>NUCLEOTIDE SEQUENCE [LARGE SCALE GENOMIC DNA]</scope>
    <source>
        <strain evidence="7">CCM 7435</strain>
    </source>
</reference>
<dbReference type="PANTHER" id="PTHR30126">
    <property type="entry name" value="HTH-TYPE TRANSCRIPTIONAL REGULATOR"/>
    <property type="match status" value="1"/>
</dbReference>
<keyword evidence="7" id="KW-1185">Reference proteome</keyword>
<dbReference type="InterPro" id="IPR036390">
    <property type="entry name" value="WH_DNA-bd_sf"/>
</dbReference>
<dbReference type="EMBL" id="JBHUHD010000001">
    <property type="protein sequence ID" value="MFD2141137.1"/>
    <property type="molecule type" value="Genomic_DNA"/>
</dbReference>
<gene>
    <name evidence="6" type="ORF">ACFSNC_12040</name>
</gene>
<dbReference type="CDD" id="cd05466">
    <property type="entry name" value="PBP2_LTTR_substrate"/>
    <property type="match status" value="1"/>
</dbReference>